<evidence type="ECO:0000256" key="4">
    <source>
        <dbReference type="ARBA" id="ARBA00022737"/>
    </source>
</evidence>
<evidence type="ECO:0000256" key="6">
    <source>
        <dbReference type="SAM" id="SignalP"/>
    </source>
</evidence>
<evidence type="ECO:0000256" key="3">
    <source>
        <dbReference type="ARBA" id="ARBA00022729"/>
    </source>
</evidence>
<dbReference type="HOGENOM" id="CLU_000288_18_22_1"/>
<dbReference type="STRING" id="77586.A0A0D9XVJ5"/>
<organism evidence="8 9">
    <name type="scientific">Leersia perrieri</name>
    <dbReference type="NCBI Taxonomy" id="77586"/>
    <lineage>
        <taxon>Eukaryota</taxon>
        <taxon>Viridiplantae</taxon>
        <taxon>Streptophyta</taxon>
        <taxon>Embryophyta</taxon>
        <taxon>Tracheophyta</taxon>
        <taxon>Spermatophyta</taxon>
        <taxon>Magnoliopsida</taxon>
        <taxon>Liliopsida</taxon>
        <taxon>Poales</taxon>
        <taxon>Poaceae</taxon>
        <taxon>BOP clade</taxon>
        <taxon>Oryzoideae</taxon>
        <taxon>Oryzeae</taxon>
        <taxon>Oryzinae</taxon>
        <taxon>Leersia</taxon>
    </lineage>
</organism>
<feature type="chain" id="PRO_5002350488" description="Leucine-rich repeat-containing N-terminal plant-type domain-containing protein" evidence="6">
    <location>
        <begin position="24"/>
        <end position="403"/>
    </location>
</feature>
<sequence length="403" mass="43449">MAFGSPALYIFAALLLIASSTLGQSKGNGTDTDLAALLAFKAQLSDPGKILAGNWTAGMPFCHLVGVSCSRHRQRVTALELLGVHLEGELSPHLGNLSFLSVLNLTITDLTGSVPDDIGSLRRLKILDLGHNALSGGIPTTIGNLTRLQLLNLEFNQFSGPILADQQGLRSLSSMNLRQNYLTGTIPENLFNNTPFLTYLNIGNNSLNDPRLHRLLANAPDSCPEVNNLTGPVPPAIFNMTNLRVISLGGNCLTGSIPGNTSFNLLALQWFSNIYNCFTGRIPLEFLACPYLQTLVLSYNQFEDVLPGNISYAHRLSMHTPCTPTNKFGVHGVCMKYPVCIGYVAVLPSWLGMLTTLMYLAFGGNHLFGPIPAALSNLTNLTILQISLCNLTGPIPMRMAQLG</sequence>
<keyword evidence="9" id="KW-1185">Reference proteome</keyword>
<dbReference type="eggNOG" id="ENOG502QPYS">
    <property type="taxonomic scope" value="Eukaryota"/>
</dbReference>
<evidence type="ECO:0000256" key="5">
    <source>
        <dbReference type="ARBA" id="ARBA00023136"/>
    </source>
</evidence>
<name>A0A0D9XVJ5_9ORYZ</name>
<evidence type="ECO:0000256" key="1">
    <source>
        <dbReference type="ARBA" id="ARBA00004370"/>
    </source>
</evidence>
<dbReference type="GO" id="GO:0016020">
    <property type="term" value="C:membrane"/>
    <property type="evidence" value="ECO:0007669"/>
    <property type="project" value="UniProtKB-SubCell"/>
</dbReference>
<dbReference type="AlphaFoldDB" id="A0A0D9XVJ5"/>
<keyword evidence="3 6" id="KW-0732">Signal</keyword>
<keyword evidence="5" id="KW-0472">Membrane</keyword>
<reference evidence="8 9" key="1">
    <citation type="submission" date="2012-08" db="EMBL/GenBank/DDBJ databases">
        <title>Oryza genome evolution.</title>
        <authorList>
            <person name="Wing R.A."/>
        </authorList>
    </citation>
    <scope>NUCLEOTIDE SEQUENCE</scope>
</reference>
<dbReference type="InterPro" id="IPR001611">
    <property type="entry name" value="Leu-rich_rpt"/>
</dbReference>
<dbReference type="InterPro" id="IPR053211">
    <property type="entry name" value="DNA_repair-toleration"/>
</dbReference>
<evidence type="ECO:0000313" key="8">
    <source>
        <dbReference type="EnsemblPlants" id="LPERR11G19830.1"/>
    </source>
</evidence>
<feature type="domain" description="Leucine-rich repeat-containing N-terminal plant-type" evidence="7">
    <location>
        <begin position="31"/>
        <end position="70"/>
    </location>
</feature>
<dbReference type="SUPFAM" id="SSF52047">
    <property type="entry name" value="RNI-like"/>
    <property type="match status" value="1"/>
</dbReference>
<dbReference type="EnsemblPlants" id="LPERR11G19830.1">
    <property type="protein sequence ID" value="LPERR11G19830.1"/>
    <property type="gene ID" value="LPERR11G19830"/>
</dbReference>
<dbReference type="Pfam" id="PF13855">
    <property type="entry name" value="LRR_8"/>
    <property type="match status" value="1"/>
</dbReference>
<proteinExistence type="predicted"/>
<reference evidence="8" key="3">
    <citation type="submission" date="2015-04" db="UniProtKB">
        <authorList>
            <consortium name="EnsemblPlants"/>
        </authorList>
    </citation>
    <scope>IDENTIFICATION</scope>
</reference>
<accession>A0A0D9XVJ5</accession>
<dbReference type="PANTHER" id="PTHR48060">
    <property type="entry name" value="DNA DAMAGE-REPAIR/TOLERATION PROTEIN DRT100"/>
    <property type="match status" value="1"/>
</dbReference>
<keyword evidence="4" id="KW-0677">Repeat</keyword>
<comment type="subcellular location">
    <subcellularLocation>
        <location evidence="1">Membrane</location>
    </subcellularLocation>
</comment>
<keyword evidence="2" id="KW-0433">Leucine-rich repeat</keyword>
<dbReference type="Pfam" id="PF00560">
    <property type="entry name" value="LRR_1"/>
    <property type="match status" value="3"/>
</dbReference>
<evidence type="ECO:0000313" key="9">
    <source>
        <dbReference type="Proteomes" id="UP000032180"/>
    </source>
</evidence>
<dbReference type="InterPro" id="IPR032675">
    <property type="entry name" value="LRR_dom_sf"/>
</dbReference>
<dbReference type="Gene3D" id="3.80.10.10">
    <property type="entry name" value="Ribonuclease Inhibitor"/>
    <property type="match status" value="3"/>
</dbReference>
<protein>
    <recommendedName>
        <fullName evidence="7">Leucine-rich repeat-containing N-terminal plant-type domain-containing protein</fullName>
    </recommendedName>
</protein>
<dbReference type="Proteomes" id="UP000032180">
    <property type="component" value="Chromosome 11"/>
</dbReference>
<reference evidence="9" key="2">
    <citation type="submission" date="2013-12" db="EMBL/GenBank/DDBJ databases">
        <authorList>
            <person name="Yu Y."/>
            <person name="Lee S."/>
            <person name="de Baynast K."/>
            <person name="Wissotski M."/>
            <person name="Liu L."/>
            <person name="Talag J."/>
            <person name="Goicoechea J."/>
            <person name="Angelova A."/>
            <person name="Jetty R."/>
            <person name="Kudrna D."/>
            <person name="Golser W."/>
            <person name="Rivera L."/>
            <person name="Zhang J."/>
            <person name="Wing R."/>
        </authorList>
    </citation>
    <scope>NUCLEOTIDE SEQUENCE</scope>
</reference>
<dbReference type="FunFam" id="3.80.10.10:FF:000400">
    <property type="entry name" value="Nuclear pore complex protein NUP107"/>
    <property type="match status" value="1"/>
</dbReference>
<dbReference type="Gramene" id="LPERR11G19830.1">
    <property type="protein sequence ID" value="LPERR11G19830.1"/>
    <property type="gene ID" value="LPERR11G19830"/>
</dbReference>
<dbReference type="Pfam" id="PF08263">
    <property type="entry name" value="LRRNT_2"/>
    <property type="match status" value="1"/>
</dbReference>
<evidence type="ECO:0000259" key="7">
    <source>
        <dbReference type="Pfam" id="PF08263"/>
    </source>
</evidence>
<dbReference type="PANTHER" id="PTHR48060:SF21">
    <property type="entry name" value="L DOMAIN-LIKE PROTEIN"/>
    <property type="match status" value="1"/>
</dbReference>
<evidence type="ECO:0000256" key="2">
    <source>
        <dbReference type="ARBA" id="ARBA00022614"/>
    </source>
</evidence>
<feature type="signal peptide" evidence="6">
    <location>
        <begin position="1"/>
        <end position="23"/>
    </location>
</feature>
<dbReference type="InterPro" id="IPR013210">
    <property type="entry name" value="LRR_N_plant-typ"/>
</dbReference>